<evidence type="ECO:0000256" key="3">
    <source>
        <dbReference type="SAM" id="MobiDB-lite"/>
    </source>
</evidence>
<name>A0A8C0TEX3_CANLF</name>
<dbReference type="Gene3D" id="3.30.710.10">
    <property type="entry name" value="Potassium Channel Kv1.1, Chain A"/>
    <property type="match status" value="1"/>
</dbReference>
<evidence type="ECO:0000313" key="6">
    <source>
        <dbReference type="Proteomes" id="UP000694542"/>
    </source>
</evidence>
<feature type="region of interest" description="Disordered" evidence="3">
    <location>
        <begin position="474"/>
        <end position="569"/>
    </location>
</feature>
<dbReference type="SMART" id="SM00875">
    <property type="entry name" value="BACK"/>
    <property type="match status" value="1"/>
</dbReference>
<evidence type="ECO:0000256" key="2">
    <source>
        <dbReference type="ARBA" id="ARBA00022737"/>
    </source>
</evidence>
<dbReference type="AlphaFoldDB" id="A0A8C0TEX3"/>
<dbReference type="Proteomes" id="UP000694542">
    <property type="component" value="Chromosome 25"/>
</dbReference>
<dbReference type="Gene3D" id="1.25.40.420">
    <property type="match status" value="1"/>
</dbReference>
<dbReference type="InterPro" id="IPR015915">
    <property type="entry name" value="Kelch-typ_b-propeller"/>
</dbReference>
<dbReference type="SUPFAM" id="SSF117281">
    <property type="entry name" value="Kelch motif"/>
    <property type="match status" value="1"/>
</dbReference>
<accession>A0A8C0TEX3</accession>
<feature type="compositionally biased region" description="Gly residues" evidence="3">
    <location>
        <begin position="533"/>
        <end position="542"/>
    </location>
</feature>
<dbReference type="FunFam" id="1.25.40.420:FF:000001">
    <property type="entry name" value="Kelch-like family member 12"/>
    <property type="match status" value="1"/>
</dbReference>
<dbReference type="Ensembl" id="ENSCAFT00040038615.1">
    <property type="protein sequence ID" value="ENSCAFP00040033683.1"/>
    <property type="gene ID" value="ENSCAFG00040020804.1"/>
</dbReference>
<proteinExistence type="predicted"/>
<dbReference type="PANTHER" id="PTHR24412">
    <property type="entry name" value="KELCH PROTEIN"/>
    <property type="match status" value="1"/>
</dbReference>
<dbReference type="InterPro" id="IPR030582">
    <property type="entry name" value="KLHL30_BACK"/>
</dbReference>
<keyword evidence="1" id="KW-0880">Kelch repeat</keyword>
<protein>
    <recommendedName>
        <fullName evidence="4">BTB domain-containing protein</fullName>
    </recommendedName>
</protein>
<evidence type="ECO:0000256" key="1">
    <source>
        <dbReference type="ARBA" id="ARBA00022441"/>
    </source>
</evidence>
<dbReference type="Gene3D" id="2.120.10.80">
    <property type="entry name" value="Kelch-type beta propeller"/>
    <property type="match status" value="1"/>
</dbReference>
<dbReference type="InterPro" id="IPR011705">
    <property type="entry name" value="BACK"/>
</dbReference>
<feature type="compositionally biased region" description="Gly residues" evidence="3">
    <location>
        <begin position="497"/>
        <end position="506"/>
    </location>
</feature>
<dbReference type="InterPro" id="IPR006652">
    <property type="entry name" value="Kelch_1"/>
</dbReference>
<sequence>MVRTVDDLDFHLPSHAQDMLDGLQRLRSQPKLADVTLLVGGRELPCHRGLLALSSPYFHAMFAGDFAESFSARVELRDVEPAVVGQLVDFVYTGRLTITQGNVEALTRTAARLHFPAVQKVCGRYLQQQLDATNCLGICEFGEQQGLLGVAAKAWAFLRENFEAVAQEDEFLELPQDRLATCLASELLQVQPEQSRLEALLRWVRHDPRGRAAHLPELLSLVRLEAVPRACVQQLLATEPLIQESEACRAALSQGHDEALLVLPQKLDEVLVVVGGRALEEDEEGAEEPTPHPRNFAFYNTKAKRWMALPDFPDYHKWGFSLAALNNTVYVTGGSRGSKTDSWSTTQAWCFPLKEAAWKPVAPMLKARTNHASAALNGEIYAIGGTTLDVVEVETYDPYTDTWTPASPALKYVSNFSAASCRARLYLVGSSACKYNALALQCYNPVTGGGHGPRGADMQGHQPLLPWLGVERQGLKAGSRGPPPDPSLQPTVPLSGQAGGGPGDGWPQGCREQPVTGLLQMAAAASERMRQGRGAGAQGQGPRGWVTGTEPRPPPASGCRGREAESQGR</sequence>
<reference evidence="5" key="1">
    <citation type="submission" date="2018-10" db="EMBL/GenBank/DDBJ databases">
        <title>De novo assembly of a Great Dane genome.</title>
        <authorList>
            <person name="Kidd J.M."/>
            <person name="Pendleton A.L."/>
            <person name="Shen F."/>
            <person name="Emery S."/>
        </authorList>
    </citation>
    <scope>NUCLEOTIDE SEQUENCE [LARGE SCALE GENOMIC DNA]</scope>
    <source>
        <strain evidence="5">Great Dane</strain>
    </source>
</reference>
<dbReference type="Pfam" id="PF07707">
    <property type="entry name" value="BACK"/>
    <property type="match status" value="1"/>
</dbReference>
<reference evidence="5" key="2">
    <citation type="submission" date="2025-08" db="UniProtKB">
        <authorList>
            <consortium name="Ensembl"/>
        </authorList>
    </citation>
    <scope>IDENTIFICATION</scope>
</reference>
<organism evidence="5 6">
    <name type="scientific">Canis lupus familiaris</name>
    <name type="common">Dog</name>
    <name type="synonym">Canis familiaris</name>
    <dbReference type="NCBI Taxonomy" id="9615"/>
    <lineage>
        <taxon>Eukaryota</taxon>
        <taxon>Metazoa</taxon>
        <taxon>Chordata</taxon>
        <taxon>Craniata</taxon>
        <taxon>Vertebrata</taxon>
        <taxon>Euteleostomi</taxon>
        <taxon>Mammalia</taxon>
        <taxon>Eutheria</taxon>
        <taxon>Laurasiatheria</taxon>
        <taxon>Carnivora</taxon>
        <taxon>Caniformia</taxon>
        <taxon>Canidae</taxon>
        <taxon>Canis</taxon>
    </lineage>
</organism>
<dbReference type="InterPro" id="IPR000210">
    <property type="entry name" value="BTB/POZ_dom"/>
</dbReference>
<dbReference type="PROSITE" id="PS50097">
    <property type="entry name" value="BTB"/>
    <property type="match status" value="1"/>
</dbReference>
<dbReference type="Pfam" id="PF01344">
    <property type="entry name" value="Kelch_1"/>
    <property type="match status" value="1"/>
</dbReference>
<dbReference type="CDD" id="cd18469">
    <property type="entry name" value="BACK_KLHL30"/>
    <property type="match status" value="1"/>
</dbReference>
<dbReference type="InterPro" id="IPR011333">
    <property type="entry name" value="SKP1/BTB/POZ_sf"/>
</dbReference>
<dbReference type="SUPFAM" id="SSF54695">
    <property type="entry name" value="POZ domain"/>
    <property type="match status" value="1"/>
</dbReference>
<feature type="compositionally biased region" description="Basic and acidic residues" evidence="3">
    <location>
        <begin position="560"/>
        <end position="569"/>
    </location>
</feature>
<dbReference type="SMART" id="SM00612">
    <property type="entry name" value="Kelch"/>
    <property type="match status" value="2"/>
</dbReference>
<feature type="domain" description="BTB" evidence="4">
    <location>
        <begin position="33"/>
        <end position="100"/>
    </location>
</feature>
<evidence type="ECO:0000259" key="4">
    <source>
        <dbReference type="PROSITE" id="PS50097"/>
    </source>
</evidence>
<keyword evidence="2" id="KW-0677">Repeat</keyword>
<dbReference type="PANTHER" id="PTHR24412:SF398">
    <property type="entry name" value="KELCH-LIKE PROTEIN 30"/>
    <property type="match status" value="1"/>
</dbReference>
<evidence type="ECO:0000313" key="5">
    <source>
        <dbReference type="Ensembl" id="ENSCAFP00040033683.1"/>
    </source>
</evidence>
<dbReference type="Pfam" id="PF00651">
    <property type="entry name" value="BTB"/>
    <property type="match status" value="1"/>
</dbReference>
<dbReference type="SMART" id="SM00225">
    <property type="entry name" value="BTB"/>
    <property type="match status" value="1"/>
</dbReference>